<evidence type="ECO:0000256" key="1">
    <source>
        <dbReference type="SAM" id="Coils"/>
    </source>
</evidence>
<feature type="compositionally biased region" description="Polar residues" evidence="2">
    <location>
        <begin position="188"/>
        <end position="197"/>
    </location>
</feature>
<dbReference type="AlphaFoldDB" id="A0A9P8TJ54"/>
<dbReference type="InterPro" id="IPR018479">
    <property type="entry name" value="Lrs4/Mde4"/>
</dbReference>
<sequence length="311" mass="34942">MSEESATPILDYHVACQEVNKLINLEQQRIQHKVTAIGLRHILKSHTISKELGNLISTIRDGFREAAESASTYRIDQDSKINKLTIELEKLRSSKGDHESFQKEIHQLKMQVNKLNKQIVDSNLEKEKIKESNKRHRALLESKLDAARRKTPLLEPAQISSIFQTEKNANDPVSIVSNKKPTADKDTVSTPLKSNTPPKADLPSTTKKDSTVRNLFRASLTGAKSDKKRSLFDDPDDDDDDLFNQSISKVAKEHATKKKLISKPTVENEEVEGEIGMSNSQVTNLIATIKGVGSPLKPRTEHQSDFKFKLK</sequence>
<comment type="caution">
    <text evidence="3">The sequence shown here is derived from an EMBL/GenBank/DDBJ whole genome shotgun (WGS) entry which is preliminary data.</text>
</comment>
<protein>
    <submittedName>
        <fullName evidence="3">Uncharacterized protein</fullName>
    </submittedName>
</protein>
<evidence type="ECO:0000313" key="4">
    <source>
        <dbReference type="Proteomes" id="UP000774326"/>
    </source>
</evidence>
<dbReference type="Pfam" id="PF10422">
    <property type="entry name" value="LRS4"/>
    <property type="match status" value="1"/>
</dbReference>
<dbReference type="EMBL" id="JAEUBG010004672">
    <property type="protein sequence ID" value="KAH3680734.1"/>
    <property type="molecule type" value="Genomic_DNA"/>
</dbReference>
<gene>
    <name evidence="3" type="ORF">WICPIJ_008131</name>
</gene>
<organism evidence="3 4">
    <name type="scientific">Wickerhamomyces pijperi</name>
    <name type="common">Yeast</name>
    <name type="synonym">Pichia pijperi</name>
    <dbReference type="NCBI Taxonomy" id="599730"/>
    <lineage>
        <taxon>Eukaryota</taxon>
        <taxon>Fungi</taxon>
        <taxon>Dikarya</taxon>
        <taxon>Ascomycota</taxon>
        <taxon>Saccharomycotina</taxon>
        <taxon>Saccharomycetes</taxon>
        <taxon>Phaffomycetales</taxon>
        <taxon>Wickerhamomycetaceae</taxon>
        <taxon>Wickerhamomyces</taxon>
    </lineage>
</organism>
<reference evidence="3" key="1">
    <citation type="journal article" date="2021" name="Open Biol.">
        <title>Shared evolutionary footprints suggest mitochondrial oxidative damage underlies multiple complex I losses in fungi.</title>
        <authorList>
            <person name="Schikora-Tamarit M.A."/>
            <person name="Marcet-Houben M."/>
            <person name="Nosek J."/>
            <person name="Gabaldon T."/>
        </authorList>
    </citation>
    <scope>NUCLEOTIDE SEQUENCE</scope>
    <source>
        <strain evidence="3">CBS2887</strain>
    </source>
</reference>
<feature type="region of interest" description="Disordered" evidence="2">
    <location>
        <begin position="172"/>
        <end position="210"/>
    </location>
</feature>
<accession>A0A9P8TJ54</accession>
<reference evidence="3" key="2">
    <citation type="submission" date="2021-01" db="EMBL/GenBank/DDBJ databases">
        <authorList>
            <person name="Schikora-Tamarit M.A."/>
        </authorList>
    </citation>
    <scope>NUCLEOTIDE SEQUENCE</scope>
    <source>
        <strain evidence="3">CBS2887</strain>
    </source>
</reference>
<evidence type="ECO:0000256" key="2">
    <source>
        <dbReference type="SAM" id="MobiDB-lite"/>
    </source>
</evidence>
<proteinExistence type="predicted"/>
<keyword evidence="1" id="KW-0175">Coiled coil</keyword>
<dbReference type="Proteomes" id="UP000774326">
    <property type="component" value="Unassembled WGS sequence"/>
</dbReference>
<keyword evidence="4" id="KW-1185">Reference proteome</keyword>
<evidence type="ECO:0000313" key="3">
    <source>
        <dbReference type="EMBL" id="KAH3680734.1"/>
    </source>
</evidence>
<dbReference type="OrthoDB" id="4058956at2759"/>
<name>A0A9P8TJ54_WICPI</name>
<feature type="coiled-coil region" evidence="1">
    <location>
        <begin position="98"/>
        <end position="132"/>
    </location>
</feature>